<sequence length="33" mass="3762">MNQTGYCETLSAFLKEARQATAEFVLSHSRQPF</sequence>
<proteinExistence type="predicted"/>
<dbReference type="AlphaFoldDB" id="A0A382HEW4"/>
<dbReference type="EMBL" id="UINC01060806">
    <property type="protein sequence ID" value="SVB85702.1"/>
    <property type="molecule type" value="Genomic_DNA"/>
</dbReference>
<gene>
    <name evidence="1" type="ORF">METZ01_LOCUS238556</name>
</gene>
<evidence type="ECO:0000313" key="1">
    <source>
        <dbReference type="EMBL" id="SVB85702.1"/>
    </source>
</evidence>
<reference evidence="1" key="1">
    <citation type="submission" date="2018-05" db="EMBL/GenBank/DDBJ databases">
        <authorList>
            <person name="Lanie J.A."/>
            <person name="Ng W.-L."/>
            <person name="Kazmierczak K.M."/>
            <person name="Andrzejewski T.M."/>
            <person name="Davidsen T.M."/>
            <person name="Wayne K.J."/>
            <person name="Tettelin H."/>
            <person name="Glass J.I."/>
            <person name="Rusch D."/>
            <person name="Podicherti R."/>
            <person name="Tsui H.-C.T."/>
            <person name="Winkler M.E."/>
        </authorList>
    </citation>
    <scope>NUCLEOTIDE SEQUENCE</scope>
</reference>
<organism evidence="1">
    <name type="scientific">marine metagenome</name>
    <dbReference type="NCBI Taxonomy" id="408172"/>
    <lineage>
        <taxon>unclassified sequences</taxon>
        <taxon>metagenomes</taxon>
        <taxon>ecological metagenomes</taxon>
    </lineage>
</organism>
<name>A0A382HEW4_9ZZZZ</name>
<feature type="non-terminal residue" evidence="1">
    <location>
        <position position="33"/>
    </location>
</feature>
<protein>
    <submittedName>
        <fullName evidence="1">Uncharacterized protein</fullName>
    </submittedName>
</protein>
<accession>A0A382HEW4</accession>